<comment type="caution">
    <text evidence="2">The sequence shown here is derived from an EMBL/GenBank/DDBJ whole genome shotgun (WGS) entry which is preliminary data.</text>
</comment>
<dbReference type="CDD" id="cd18186">
    <property type="entry name" value="BTB_POZ_ZBTB_KLHL-like"/>
    <property type="match status" value="1"/>
</dbReference>
<dbReference type="Gene3D" id="3.30.710.10">
    <property type="entry name" value="Potassium Channel Kv1.1, Chain A"/>
    <property type="match status" value="1"/>
</dbReference>
<evidence type="ECO:0000259" key="1">
    <source>
        <dbReference type="Pfam" id="PF00651"/>
    </source>
</evidence>
<evidence type="ECO:0000313" key="2">
    <source>
        <dbReference type="EMBL" id="KAG0650085.1"/>
    </source>
</evidence>
<dbReference type="OrthoDB" id="194443at2759"/>
<dbReference type="Pfam" id="PF00651">
    <property type="entry name" value="BTB"/>
    <property type="match status" value="1"/>
</dbReference>
<sequence length="215" mass="24651">MFMRIQTTPGSCGSRAFNTIPAAAEFIMDGPAIPFNVSDGRGCKVFNIHLSVLAEYSMFFHDIHNHYNLIEANALKFDLCGIDPQTFNRFTIWLYYQGIYIDEGSATPLEYYDQFEQLWTLADKYRVPSLQKQSIDTALVLLRALREQSNFDVLGYWHCIYHKSYVGSPERRFIAGQCAILLLSGEEKGLDPERIHPALRGDIANIIHNLYPQLY</sequence>
<feature type="domain" description="BTB" evidence="1">
    <location>
        <begin position="44"/>
        <end position="134"/>
    </location>
</feature>
<dbReference type="InterPro" id="IPR000210">
    <property type="entry name" value="BTB/POZ_dom"/>
</dbReference>
<organism evidence="2 3">
    <name type="scientific">Hyphodiscus hymeniophilus</name>
    <dbReference type="NCBI Taxonomy" id="353542"/>
    <lineage>
        <taxon>Eukaryota</taxon>
        <taxon>Fungi</taxon>
        <taxon>Dikarya</taxon>
        <taxon>Ascomycota</taxon>
        <taxon>Pezizomycotina</taxon>
        <taxon>Leotiomycetes</taxon>
        <taxon>Helotiales</taxon>
        <taxon>Hyphodiscaceae</taxon>
        <taxon>Hyphodiscus</taxon>
    </lineage>
</organism>
<dbReference type="AlphaFoldDB" id="A0A9P7AYK6"/>
<evidence type="ECO:0000313" key="3">
    <source>
        <dbReference type="Proteomes" id="UP000785200"/>
    </source>
</evidence>
<name>A0A9P7AYK6_9HELO</name>
<proteinExistence type="predicted"/>
<gene>
    <name evidence="2" type="ORF">D0Z07_2910</name>
</gene>
<protein>
    <recommendedName>
        <fullName evidence="1">BTB domain-containing protein</fullName>
    </recommendedName>
</protein>
<reference evidence="2" key="1">
    <citation type="submission" date="2019-07" db="EMBL/GenBank/DDBJ databases">
        <title>Hyphodiscus hymeniophilus genome sequencing and assembly.</title>
        <authorList>
            <person name="Kramer G."/>
            <person name="Nodwell J."/>
        </authorList>
    </citation>
    <scope>NUCLEOTIDE SEQUENCE</scope>
    <source>
        <strain evidence="2">ATCC 34498</strain>
    </source>
</reference>
<accession>A0A9P7AYK6</accession>
<dbReference type="EMBL" id="VNKQ01000006">
    <property type="protein sequence ID" value="KAG0650085.1"/>
    <property type="molecule type" value="Genomic_DNA"/>
</dbReference>
<keyword evidence="3" id="KW-1185">Reference proteome</keyword>
<dbReference type="Proteomes" id="UP000785200">
    <property type="component" value="Unassembled WGS sequence"/>
</dbReference>
<dbReference type="SUPFAM" id="SSF54695">
    <property type="entry name" value="POZ domain"/>
    <property type="match status" value="1"/>
</dbReference>
<dbReference type="InterPro" id="IPR011333">
    <property type="entry name" value="SKP1/BTB/POZ_sf"/>
</dbReference>